<evidence type="ECO:0000259" key="4">
    <source>
        <dbReference type="SMART" id="SM00560"/>
    </source>
</evidence>
<dbReference type="EMBL" id="RAVZ01000067">
    <property type="protein sequence ID" value="RKG89517.1"/>
    <property type="molecule type" value="Genomic_DNA"/>
</dbReference>
<evidence type="ECO:0000313" key="6">
    <source>
        <dbReference type="Proteomes" id="UP000268094"/>
    </source>
</evidence>
<dbReference type="AlphaFoldDB" id="A0A3A8J1B6"/>
<keyword evidence="2" id="KW-1015">Disulfide bond</keyword>
<organism evidence="5 6">
    <name type="scientific">Corallococcus terminator</name>
    <dbReference type="NCBI Taxonomy" id="2316733"/>
    <lineage>
        <taxon>Bacteria</taxon>
        <taxon>Pseudomonadati</taxon>
        <taxon>Myxococcota</taxon>
        <taxon>Myxococcia</taxon>
        <taxon>Myxococcales</taxon>
        <taxon>Cystobacterineae</taxon>
        <taxon>Myxococcaceae</taxon>
        <taxon>Corallococcus</taxon>
    </lineage>
</organism>
<keyword evidence="3" id="KW-0812">Transmembrane</keyword>
<name>A0A3A8J1B6_9BACT</name>
<feature type="transmembrane region" description="Helical" evidence="3">
    <location>
        <begin position="656"/>
        <end position="676"/>
    </location>
</feature>
<protein>
    <submittedName>
        <fullName evidence="5">Laminin G</fullName>
    </submittedName>
</protein>
<keyword evidence="3" id="KW-1133">Transmembrane helix</keyword>
<dbReference type="Gene3D" id="2.60.120.200">
    <property type="match status" value="2"/>
</dbReference>
<comment type="caution">
    <text evidence="5">The sequence shown here is derived from an EMBL/GenBank/DDBJ whole genome shotgun (WGS) entry which is preliminary data.</text>
</comment>
<dbReference type="Proteomes" id="UP000268094">
    <property type="component" value="Unassembled WGS sequence"/>
</dbReference>
<dbReference type="SUPFAM" id="SSF49899">
    <property type="entry name" value="Concanavalin A-like lectins/glucanases"/>
    <property type="match status" value="2"/>
</dbReference>
<feature type="domain" description="LamG-like jellyroll fold" evidence="4">
    <location>
        <begin position="224"/>
        <end position="368"/>
    </location>
</feature>
<dbReference type="OrthoDB" id="7294637at2"/>
<feature type="transmembrane region" description="Helical" evidence="3">
    <location>
        <begin position="623"/>
        <end position="650"/>
    </location>
</feature>
<dbReference type="InterPro" id="IPR006558">
    <property type="entry name" value="LamG-like"/>
</dbReference>
<evidence type="ECO:0000256" key="1">
    <source>
        <dbReference type="ARBA" id="ARBA00022729"/>
    </source>
</evidence>
<proteinExistence type="predicted"/>
<sequence>MYQYGTADVRYGQYVQFGGQCPLDLSGSTSYAVGFWLRPRAPIYDGKLLGSGSNWFLGLHGLQLTFSLPGMSSRQLSGLELRPDEWQYVLINFESTGTSAGEYTVYVDGTVLIEGSQSNITRSTTPFVLGMSCDAQFFNVAFWSAARSGDQLKPVWDVPQPDPTLAACYSFSDGSSVDVSGHNLGQASLLNGAQVVMLAPSLRLVNAAAQPSPRDGLTMSADGGPFSVHAWFHLEAPSPYQADSHTLFACLDSVSNEGFTLGLQWDETGYNLQTSGYVTDGKRGWGKITRLPPGAWHHLAATYDGSTLILYLDGELTLEIPGVVQPTLAQPVWLFGAQPSSRVAGGAAYDFQGHLQAAGLWSRALSASEVQQYMSQDPSDVDGCVAYYAWNGTVLSNQVTGNPPLFHNTATPSIVVTPPSDSTPPPGSDVAAQQLAKADPPLPSAQMSFAQPVAFPAQKLLTQDQAQAVLASLEPLLATLPESTRERMRSLSRDNLYQGLARVGGPGGAPVGAFTGQVEGNHFVYYHHTAKGKVEAGRMQLSVNTECIGWIVTVAATGFSMLLAAFGVGFAGARLISPIQKAVTESTALLNTVKSVAESSVQDADSIIRIIKAFYTAGTLGKIFGAVLTGSWFTIAANCAMLLLQVAALWATGGAYVAIVILQLVANFALFVYALTQRPAGC</sequence>
<gene>
    <name evidence="5" type="ORF">D7V88_12545</name>
</gene>
<evidence type="ECO:0000256" key="3">
    <source>
        <dbReference type="SAM" id="Phobius"/>
    </source>
</evidence>
<evidence type="ECO:0000313" key="5">
    <source>
        <dbReference type="EMBL" id="RKG89517.1"/>
    </source>
</evidence>
<dbReference type="InterPro" id="IPR013320">
    <property type="entry name" value="ConA-like_dom_sf"/>
</dbReference>
<dbReference type="Pfam" id="PF13385">
    <property type="entry name" value="Laminin_G_3"/>
    <property type="match status" value="2"/>
</dbReference>
<dbReference type="SMART" id="SM00560">
    <property type="entry name" value="LamGL"/>
    <property type="match status" value="1"/>
</dbReference>
<keyword evidence="6" id="KW-1185">Reference proteome</keyword>
<evidence type="ECO:0000256" key="2">
    <source>
        <dbReference type="ARBA" id="ARBA00023157"/>
    </source>
</evidence>
<feature type="transmembrane region" description="Helical" evidence="3">
    <location>
        <begin position="548"/>
        <end position="571"/>
    </location>
</feature>
<reference evidence="6" key="1">
    <citation type="submission" date="2018-09" db="EMBL/GenBank/DDBJ databases">
        <authorList>
            <person name="Livingstone P.G."/>
            <person name="Whitworth D.E."/>
        </authorList>
    </citation>
    <scope>NUCLEOTIDE SEQUENCE [LARGE SCALE GENOMIC DNA]</scope>
    <source>
        <strain evidence="6">CA054A</strain>
    </source>
</reference>
<keyword evidence="1" id="KW-0732">Signal</keyword>
<accession>A0A3A8J1B6</accession>
<keyword evidence="3" id="KW-0472">Membrane</keyword>